<protein>
    <submittedName>
        <fullName evidence="7">YihY/virulence factor BrkB family protein</fullName>
    </submittedName>
</protein>
<organism evidence="7 8">
    <name type="scientific">Amycolatopsis rhabdoformis</name>
    <dbReference type="NCBI Taxonomy" id="1448059"/>
    <lineage>
        <taxon>Bacteria</taxon>
        <taxon>Bacillati</taxon>
        <taxon>Actinomycetota</taxon>
        <taxon>Actinomycetes</taxon>
        <taxon>Pseudonocardiales</taxon>
        <taxon>Pseudonocardiaceae</taxon>
        <taxon>Amycolatopsis</taxon>
    </lineage>
</organism>
<comment type="subcellular location">
    <subcellularLocation>
        <location evidence="1">Cell membrane</location>
        <topology evidence="1">Multi-pass membrane protein</topology>
    </subcellularLocation>
</comment>
<dbReference type="EMBL" id="CP142149">
    <property type="protein sequence ID" value="WSE32363.1"/>
    <property type="molecule type" value="Genomic_DNA"/>
</dbReference>
<evidence type="ECO:0000313" key="8">
    <source>
        <dbReference type="Proteomes" id="UP001330812"/>
    </source>
</evidence>
<keyword evidence="4 6" id="KW-1133">Transmembrane helix</keyword>
<proteinExistence type="predicted"/>
<name>A0ABZ1IF84_9PSEU</name>
<dbReference type="RefSeq" id="WP_326835171.1">
    <property type="nucleotide sequence ID" value="NZ_CP142149.1"/>
</dbReference>
<evidence type="ECO:0000256" key="5">
    <source>
        <dbReference type="ARBA" id="ARBA00023136"/>
    </source>
</evidence>
<feature type="transmembrane region" description="Helical" evidence="6">
    <location>
        <begin position="128"/>
        <end position="151"/>
    </location>
</feature>
<dbReference type="PANTHER" id="PTHR30213">
    <property type="entry name" value="INNER MEMBRANE PROTEIN YHJD"/>
    <property type="match status" value="1"/>
</dbReference>
<dbReference type="PANTHER" id="PTHR30213:SF0">
    <property type="entry name" value="UPF0761 MEMBRANE PROTEIN YIHY"/>
    <property type="match status" value="1"/>
</dbReference>
<dbReference type="Pfam" id="PF03631">
    <property type="entry name" value="Virul_fac_BrkB"/>
    <property type="match status" value="1"/>
</dbReference>
<evidence type="ECO:0000256" key="1">
    <source>
        <dbReference type="ARBA" id="ARBA00004651"/>
    </source>
</evidence>
<accession>A0ABZ1IF84</accession>
<sequence>MRGRVEAAVRVVTEDQLPDRAAALTYFGLLAIFPALIVLVGILELTLRSTPDTDAVVDGFVELLPAGAAGVGPVLSDALRERTAAGTVVGVGLLASVWAVSGYVAACQRAISAIRGMPDTRLPWVAKLSRLPLTLLMLALLAGITLALLAGGPLGGAIERAVGLPYLVAVLWHWARWPLLFVVLLIFFGLLHRGLPAAQGAPNGRTAWVSRGGVVGVLLWLAGSGAFSWYNANFATGYGALGTAVVFLAWLWVGHFALLVGVEIDLRTVRRTDGS</sequence>
<gene>
    <name evidence="7" type="ORF">VSH64_09635</name>
</gene>
<keyword evidence="8" id="KW-1185">Reference proteome</keyword>
<evidence type="ECO:0000256" key="2">
    <source>
        <dbReference type="ARBA" id="ARBA00022475"/>
    </source>
</evidence>
<feature type="transmembrane region" description="Helical" evidence="6">
    <location>
        <begin position="171"/>
        <end position="191"/>
    </location>
</feature>
<keyword evidence="2" id="KW-1003">Cell membrane</keyword>
<keyword evidence="3 6" id="KW-0812">Transmembrane</keyword>
<dbReference type="PIRSF" id="PIRSF035875">
    <property type="entry name" value="RNase_BN"/>
    <property type="match status" value="1"/>
</dbReference>
<feature type="transmembrane region" description="Helical" evidence="6">
    <location>
        <begin position="212"/>
        <end position="232"/>
    </location>
</feature>
<dbReference type="InterPro" id="IPR017039">
    <property type="entry name" value="Virul_fac_BrkB"/>
</dbReference>
<feature type="transmembrane region" description="Helical" evidence="6">
    <location>
        <begin position="84"/>
        <end position="107"/>
    </location>
</feature>
<keyword evidence="5 6" id="KW-0472">Membrane</keyword>
<reference evidence="7 8" key="1">
    <citation type="journal article" date="2015" name="Int. J. Syst. Evol. Microbiol.">
        <title>Amycolatopsis rhabdoformis sp. nov., an actinomycete isolated from a tropical forest soil.</title>
        <authorList>
            <person name="Souza W.R."/>
            <person name="Silva R.E."/>
            <person name="Goodfellow M."/>
            <person name="Busarakam K."/>
            <person name="Figueiro F.S."/>
            <person name="Ferreira D."/>
            <person name="Rodrigues-Filho E."/>
            <person name="Moraes L.A.B."/>
            <person name="Zucchi T.D."/>
        </authorList>
    </citation>
    <scope>NUCLEOTIDE SEQUENCE [LARGE SCALE GENOMIC DNA]</scope>
    <source>
        <strain evidence="7 8">NCIMB 14900</strain>
    </source>
</reference>
<evidence type="ECO:0000256" key="6">
    <source>
        <dbReference type="SAM" id="Phobius"/>
    </source>
</evidence>
<evidence type="ECO:0000256" key="4">
    <source>
        <dbReference type="ARBA" id="ARBA00022989"/>
    </source>
</evidence>
<evidence type="ECO:0000313" key="7">
    <source>
        <dbReference type="EMBL" id="WSE32363.1"/>
    </source>
</evidence>
<feature type="transmembrane region" description="Helical" evidence="6">
    <location>
        <begin position="238"/>
        <end position="262"/>
    </location>
</feature>
<feature type="transmembrane region" description="Helical" evidence="6">
    <location>
        <begin position="21"/>
        <end position="43"/>
    </location>
</feature>
<evidence type="ECO:0000256" key="3">
    <source>
        <dbReference type="ARBA" id="ARBA00022692"/>
    </source>
</evidence>
<dbReference type="Proteomes" id="UP001330812">
    <property type="component" value="Chromosome"/>
</dbReference>